<dbReference type="Proteomes" id="UP000013827">
    <property type="component" value="Unassembled WGS sequence"/>
</dbReference>
<feature type="region of interest" description="Disordered" evidence="1">
    <location>
        <begin position="265"/>
        <end position="318"/>
    </location>
</feature>
<evidence type="ECO:0000256" key="1">
    <source>
        <dbReference type="SAM" id="MobiDB-lite"/>
    </source>
</evidence>
<accession>A0A0D3JN33</accession>
<name>A0A0D3JN33_EMIH1</name>
<keyword evidence="3" id="KW-1185">Reference proteome</keyword>
<sequence>MSHDGRCHSLEDSSDQSMLAILSTTPAVHSSAELYEPAAAATAPYPTAGGVSRRATGGGGATRRRRGPRAVVPPAQPGPSVVLLYHIEKTGGSAVMKWLKRQTHAPSRLAAVYSYSQTSCFFALHADLFPGMEPRWRDKLCGGAAPLDWRSSKVAVEFHSYSKGFFLRSVRPALAALKRRYAEANGTVVAVTSIREPASHLLSKYRMWPPRTADRKHAERLGLPHDPARIGAALAAYHRPQHWGGAIGREASQWTASRLNATGREERRHFADATRQPPPLEPPPGANGSNASDSGCSAAPLRRGTTEEAVPTEDAKAGEALRAEVETAFDISSTEAKKLYVLRRRSRMVNEAARGAR</sequence>
<feature type="region of interest" description="Disordered" evidence="1">
    <location>
        <begin position="45"/>
        <end position="72"/>
    </location>
</feature>
<dbReference type="PaxDb" id="2903-EOD24918"/>
<dbReference type="GeneID" id="17270468"/>
<dbReference type="KEGG" id="ehx:EMIHUDRAFT_238101"/>
<evidence type="ECO:0000313" key="3">
    <source>
        <dbReference type="Proteomes" id="UP000013827"/>
    </source>
</evidence>
<organism evidence="2 3">
    <name type="scientific">Emiliania huxleyi (strain CCMP1516)</name>
    <dbReference type="NCBI Taxonomy" id="280463"/>
    <lineage>
        <taxon>Eukaryota</taxon>
        <taxon>Haptista</taxon>
        <taxon>Haptophyta</taxon>
        <taxon>Prymnesiophyceae</taxon>
        <taxon>Isochrysidales</taxon>
        <taxon>Noelaerhabdaceae</taxon>
        <taxon>Emiliania</taxon>
    </lineage>
</organism>
<protein>
    <submittedName>
        <fullName evidence="2">Uncharacterized protein</fullName>
    </submittedName>
</protein>
<reference evidence="3" key="1">
    <citation type="journal article" date="2013" name="Nature">
        <title>Pan genome of the phytoplankton Emiliania underpins its global distribution.</title>
        <authorList>
            <person name="Read B.A."/>
            <person name="Kegel J."/>
            <person name="Klute M.J."/>
            <person name="Kuo A."/>
            <person name="Lefebvre S.C."/>
            <person name="Maumus F."/>
            <person name="Mayer C."/>
            <person name="Miller J."/>
            <person name="Monier A."/>
            <person name="Salamov A."/>
            <person name="Young J."/>
            <person name="Aguilar M."/>
            <person name="Claverie J.M."/>
            <person name="Frickenhaus S."/>
            <person name="Gonzalez K."/>
            <person name="Herman E.K."/>
            <person name="Lin Y.C."/>
            <person name="Napier J."/>
            <person name="Ogata H."/>
            <person name="Sarno A.F."/>
            <person name="Shmutz J."/>
            <person name="Schroeder D."/>
            <person name="de Vargas C."/>
            <person name="Verret F."/>
            <person name="von Dassow P."/>
            <person name="Valentin K."/>
            <person name="Van de Peer Y."/>
            <person name="Wheeler G."/>
            <person name="Dacks J.B."/>
            <person name="Delwiche C.F."/>
            <person name="Dyhrman S.T."/>
            <person name="Glockner G."/>
            <person name="John U."/>
            <person name="Richards T."/>
            <person name="Worden A.Z."/>
            <person name="Zhang X."/>
            <person name="Grigoriev I.V."/>
            <person name="Allen A.E."/>
            <person name="Bidle K."/>
            <person name="Borodovsky M."/>
            <person name="Bowler C."/>
            <person name="Brownlee C."/>
            <person name="Cock J.M."/>
            <person name="Elias M."/>
            <person name="Gladyshev V.N."/>
            <person name="Groth M."/>
            <person name="Guda C."/>
            <person name="Hadaegh A."/>
            <person name="Iglesias-Rodriguez M.D."/>
            <person name="Jenkins J."/>
            <person name="Jones B.M."/>
            <person name="Lawson T."/>
            <person name="Leese F."/>
            <person name="Lindquist E."/>
            <person name="Lobanov A."/>
            <person name="Lomsadze A."/>
            <person name="Malik S.B."/>
            <person name="Marsh M.E."/>
            <person name="Mackinder L."/>
            <person name="Mock T."/>
            <person name="Mueller-Roeber B."/>
            <person name="Pagarete A."/>
            <person name="Parker M."/>
            <person name="Probert I."/>
            <person name="Quesneville H."/>
            <person name="Raines C."/>
            <person name="Rensing S.A."/>
            <person name="Riano-Pachon D.M."/>
            <person name="Richier S."/>
            <person name="Rokitta S."/>
            <person name="Shiraiwa Y."/>
            <person name="Soanes D.M."/>
            <person name="van der Giezen M."/>
            <person name="Wahlund T.M."/>
            <person name="Williams B."/>
            <person name="Wilson W."/>
            <person name="Wolfe G."/>
            <person name="Wurch L.L."/>
        </authorList>
    </citation>
    <scope>NUCLEOTIDE SEQUENCE</scope>
</reference>
<dbReference type="AlphaFoldDB" id="A0A0D3JN33"/>
<dbReference type="HOGENOM" id="CLU_777134_0_0_1"/>
<feature type="compositionally biased region" description="Pro residues" evidence="1">
    <location>
        <begin position="276"/>
        <end position="285"/>
    </location>
</feature>
<evidence type="ECO:0000313" key="2">
    <source>
        <dbReference type="EnsemblProtists" id="EOD24918"/>
    </source>
</evidence>
<feature type="compositionally biased region" description="Low complexity" evidence="1">
    <location>
        <begin position="45"/>
        <end position="55"/>
    </location>
</feature>
<dbReference type="EnsemblProtists" id="EOD24918">
    <property type="protein sequence ID" value="EOD24918"/>
    <property type="gene ID" value="EMIHUDRAFT_238101"/>
</dbReference>
<dbReference type="RefSeq" id="XP_005777347.1">
    <property type="nucleotide sequence ID" value="XM_005777290.1"/>
</dbReference>
<reference evidence="2" key="2">
    <citation type="submission" date="2024-10" db="UniProtKB">
        <authorList>
            <consortium name="EnsemblProtists"/>
        </authorList>
    </citation>
    <scope>IDENTIFICATION</scope>
</reference>
<proteinExistence type="predicted"/>